<dbReference type="GO" id="GO:0003700">
    <property type="term" value="F:DNA-binding transcription factor activity"/>
    <property type="evidence" value="ECO:0007669"/>
    <property type="project" value="InterPro"/>
</dbReference>
<dbReference type="Pfam" id="PF12833">
    <property type="entry name" value="HTH_18"/>
    <property type="match status" value="1"/>
</dbReference>
<dbReference type="GO" id="GO:0043565">
    <property type="term" value="F:sequence-specific DNA binding"/>
    <property type="evidence" value="ECO:0007669"/>
    <property type="project" value="InterPro"/>
</dbReference>
<dbReference type="PROSITE" id="PS00041">
    <property type="entry name" value="HTH_ARAC_FAMILY_1"/>
    <property type="match status" value="1"/>
</dbReference>
<name>A0A2K4ZCM4_9FIRM</name>
<dbReference type="PANTHER" id="PTHR43280">
    <property type="entry name" value="ARAC-FAMILY TRANSCRIPTIONAL REGULATOR"/>
    <property type="match status" value="1"/>
</dbReference>
<gene>
    <name evidence="5" type="primary">yesS_4</name>
    <name evidence="5" type="ORF">AMURIS_00908</name>
</gene>
<dbReference type="SUPFAM" id="SSF46689">
    <property type="entry name" value="Homeodomain-like"/>
    <property type="match status" value="1"/>
</dbReference>
<dbReference type="Proteomes" id="UP000236311">
    <property type="component" value="Unassembled WGS sequence"/>
</dbReference>
<evidence type="ECO:0000256" key="2">
    <source>
        <dbReference type="ARBA" id="ARBA00023125"/>
    </source>
</evidence>
<dbReference type="InterPro" id="IPR018060">
    <property type="entry name" value="HTH_AraC"/>
</dbReference>
<dbReference type="PRINTS" id="PR00032">
    <property type="entry name" value="HTHARAC"/>
</dbReference>
<dbReference type="InterPro" id="IPR009057">
    <property type="entry name" value="Homeodomain-like_sf"/>
</dbReference>
<keyword evidence="6" id="KW-1185">Reference proteome</keyword>
<dbReference type="PROSITE" id="PS01124">
    <property type="entry name" value="HTH_ARAC_FAMILY_2"/>
    <property type="match status" value="1"/>
</dbReference>
<dbReference type="Gene3D" id="1.10.10.60">
    <property type="entry name" value="Homeodomain-like"/>
    <property type="match status" value="2"/>
</dbReference>
<evidence type="ECO:0000313" key="6">
    <source>
        <dbReference type="Proteomes" id="UP000236311"/>
    </source>
</evidence>
<evidence type="ECO:0000259" key="4">
    <source>
        <dbReference type="PROSITE" id="PS01124"/>
    </source>
</evidence>
<dbReference type="PANTHER" id="PTHR43280:SF28">
    <property type="entry name" value="HTH-TYPE TRANSCRIPTIONAL ACTIVATOR RHAS"/>
    <property type="match status" value="1"/>
</dbReference>
<evidence type="ECO:0000256" key="3">
    <source>
        <dbReference type="ARBA" id="ARBA00023163"/>
    </source>
</evidence>
<organism evidence="5 6">
    <name type="scientific">Acetatifactor muris</name>
    <dbReference type="NCBI Taxonomy" id="879566"/>
    <lineage>
        <taxon>Bacteria</taxon>
        <taxon>Bacillati</taxon>
        <taxon>Bacillota</taxon>
        <taxon>Clostridia</taxon>
        <taxon>Lachnospirales</taxon>
        <taxon>Lachnospiraceae</taxon>
        <taxon>Acetatifactor</taxon>
    </lineage>
</organism>
<dbReference type="InterPro" id="IPR018062">
    <property type="entry name" value="HTH_AraC-typ_CS"/>
</dbReference>
<evidence type="ECO:0000313" key="5">
    <source>
        <dbReference type="EMBL" id="SOY28201.1"/>
    </source>
</evidence>
<feature type="domain" description="HTH araC/xylS-type" evidence="4">
    <location>
        <begin position="236"/>
        <end position="335"/>
    </location>
</feature>
<accession>A0A2K4ZCM4</accession>
<keyword evidence="1" id="KW-0805">Transcription regulation</keyword>
<keyword evidence="2" id="KW-0238">DNA-binding</keyword>
<reference evidence="5 6" key="1">
    <citation type="submission" date="2018-01" db="EMBL/GenBank/DDBJ databases">
        <authorList>
            <person name="Gaut B.S."/>
            <person name="Morton B.R."/>
            <person name="Clegg M.T."/>
            <person name="Duvall M.R."/>
        </authorList>
    </citation>
    <scope>NUCLEOTIDE SEQUENCE [LARGE SCALE GENOMIC DNA]</scope>
    <source>
        <strain evidence="5">GP69</strain>
    </source>
</reference>
<evidence type="ECO:0000256" key="1">
    <source>
        <dbReference type="ARBA" id="ARBA00023015"/>
    </source>
</evidence>
<protein>
    <submittedName>
        <fullName evidence="5">HTH-type transcriptional regulator YesS</fullName>
    </submittedName>
</protein>
<proteinExistence type="predicted"/>
<dbReference type="EMBL" id="OFSM01000004">
    <property type="protein sequence ID" value="SOY28201.1"/>
    <property type="molecule type" value="Genomic_DNA"/>
</dbReference>
<dbReference type="InterPro" id="IPR020449">
    <property type="entry name" value="Tscrpt_reg_AraC-type_HTH"/>
</dbReference>
<sequence>MQVIVIDSLHNLNDFSRSALSVVEEVKSNSGIKVYPTSITGSRIALIYNCNPKNIDEKTFLHRILTGIGNIYPKEAYLALSLPKTNISQLPLAYKECEEIQNNKLYMKDHILHYKELTDKRMSFSYPTEIEKQLINNLLVGNQDGCILYMEKFIAYVLDNDAIFSDNQITNAVYQMQNAILKRMSSLPVSVNTTSLATLREQSSKDEIKDFLMEFISYLSDKIARKNEKAENLIDQSIMEYIDSHLMYEDFNLNQISYQFNLNRNYLAKLIKEKTGQNFNEYVNQKKIAIAKDLLLSTKLNIEEIAHRTGFSYSHYFIKIFKSREGITPGQYRETFSSGNNA</sequence>
<keyword evidence="3" id="KW-0804">Transcription</keyword>
<dbReference type="RefSeq" id="WP_172454954.1">
    <property type="nucleotide sequence ID" value="NZ_JANJZD010000004.1"/>
</dbReference>
<dbReference type="AlphaFoldDB" id="A0A2K4ZCM4"/>
<dbReference type="SMART" id="SM00342">
    <property type="entry name" value="HTH_ARAC"/>
    <property type="match status" value="1"/>
</dbReference>